<dbReference type="InterPro" id="IPR019860">
    <property type="entry name" value="Motility-assoc_ABC_perm_GldF"/>
</dbReference>
<organism evidence="7">
    <name type="scientific">bioreactor metagenome</name>
    <dbReference type="NCBI Taxonomy" id="1076179"/>
    <lineage>
        <taxon>unclassified sequences</taxon>
        <taxon>metagenomes</taxon>
        <taxon>ecological metagenomes</taxon>
    </lineage>
</organism>
<dbReference type="Pfam" id="PF12679">
    <property type="entry name" value="ABC2_membrane_2"/>
    <property type="match status" value="1"/>
</dbReference>
<dbReference type="GO" id="GO:0005886">
    <property type="term" value="C:plasma membrane"/>
    <property type="evidence" value="ECO:0007669"/>
    <property type="project" value="UniProtKB-SubCell"/>
</dbReference>
<reference evidence="7" key="1">
    <citation type="submission" date="2019-08" db="EMBL/GenBank/DDBJ databases">
        <authorList>
            <person name="Kucharzyk K."/>
            <person name="Murdoch R.W."/>
            <person name="Higgins S."/>
            <person name="Loffler F."/>
        </authorList>
    </citation>
    <scope>NUCLEOTIDE SEQUENCE</scope>
</reference>
<evidence type="ECO:0000256" key="4">
    <source>
        <dbReference type="ARBA" id="ARBA00022989"/>
    </source>
</evidence>
<proteinExistence type="predicted"/>
<evidence type="ECO:0000256" key="1">
    <source>
        <dbReference type="ARBA" id="ARBA00004651"/>
    </source>
</evidence>
<evidence type="ECO:0008006" key="8">
    <source>
        <dbReference type="Google" id="ProtNLM"/>
    </source>
</evidence>
<feature type="transmembrane region" description="Helical" evidence="6">
    <location>
        <begin position="165"/>
        <end position="191"/>
    </location>
</feature>
<gene>
    <name evidence="7" type="ORF">SDC9_15430</name>
</gene>
<dbReference type="PANTHER" id="PTHR30294:SF29">
    <property type="entry name" value="MULTIDRUG ABC TRANSPORTER PERMEASE YBHS-RELATED"/>
    <property type="match status" value="1"/>
</dbReference>
<evidence type="ECO:0000256" key="3">
    <source>
        <dbReference type="ARBA" id="ARBA00022692"/>
    </source>
</evidence>
<name>A0A644TRV4_9ZZZZ</name>
<comment type="caution">
    <text evidence="7">The sequence shown here is derived from an EMBL/GenBank/DDBJ whole genome shotgun (WGS) entry which is preliminary data.</text>
</comment>
<keyword evidence="3 6" id="KW-0812">Transmembrane</keyword>
<dbReference type="PANTHER" id="PTHR30294">
    <property type="entry name" value="MEMBRANE COMPONENT OF ABC TRANSPORTER YHHJ-RELATED"/>
    <property type="match status" value="1"/>
</dbReference>
<evidence type="ECO:0000313" key="7">
    <source>
        <dbReference type="EMBL" id="MPL69683.1"/>
    </source>
</evidence>
<keyword evidence="4 6" id="KW-1133">Transmembrane helix</keyword>
<dbReference type="AlphaFoldDB" id="A0A644TRV4"/>
<evidence type="ECO:0000256" key="2">
    <source>
        <dbReference type="ARBA" id="ARBA00022475"/>
    </source>
</evidence>
<keyword evidence="2" id="KW-1003">Cell membrane</keyword>
<feature type="transmembrane region" description="Helical" evidence="6">
    <location>
        <begin position="100"/>
        <end position="125"/>
    </location>
</feature>
<feature type="transmembrane region" description="Helical" evidence="6">
    <location>
        <begin position="220"/>
        <end position="238"/>
    </location>
</feature>
<feature type="transmembrane region" description="Helical" evidence="6">
    <location>
        <begin position="12"/>
        <end position="36"/>
    </location>
</feature>
<feature type="transmembrane region" description="Helical" evidence="6">
    <location>
        <begin position="137"/>
        <end position="158"/>
    </location>
</feature>
<accession>A0A644TRV4</accession>
<keyword evidence="5 6" id="KW-0472">Membrane</keyword>
<feature type="transmembrane region" description="Helical" evidence="6">
    <location>
        <begin position="56"/>
        <end position="74"/>
    </location>
</feature>
<sequence length="254" mass="28289">MYTLYKKEIFAFLNSLIGYIAIVVFLLINGLFLWIFPMGFNIIDYGYASLDNLFMISPFVFLFLIPAITMRSFADEKRGGTIEMLLTKPLTDMQIIMSKYLAGVSLVIFSLLPTLIYAISVYLLGLPKGNMDMGGMWGSYIGLLFLASAFVAIGIFVSSITDNQIVAFMLALIISGFAYIGFGFVASLSLFGKTDLLIMSLGIEAHYASMSRGVVDTRDVIYFLSVIGIFILLTKTSLESRKWEKQEKSKTEAE</sequence>
<evidence type="ECO:0000256" key="5">
    <source>
        <dbReference type="ARBA" id="ARBA00023136"/>
    </source>
</evidence>
<dbReference type="NCBIfam" id="TIGR03518">
    <property type="entry name" value="ABC_perm_GldF"/>
    <property type="match status" value="1"/>
</dbReference>
<dbReference type="InterPro" id="IPR051449">
    <property type="entry name" value="ABC-2_transporter_component"/>
</dbReference>
<evidence type="ECO:0000256" key="6">
    <source>
        <dbReference type="SAM" id="Phobius"/>
    </source>
</evidence>
<protein>
    <recommendedName>
        <fullName evidence="8">Gliding motility-associated ABC transporter permease subunit GldF</fullName>
    </recommendedName>
</protein>
<comment type="subcellular location">
    <subcellularLocation>
        <location evidence="1">Cell membrane</location>
        <topology evidence="1">Multi-pass membrane protein</topology>
    </subcellularLocation>
</comment>
<dbReference type="GO" id="GO:0140359">
    <property type="term" value="F:ABC-type transporter activity"/>
    <property type="evidence" value="ECO:0007669"/>
    <property type="project" value="InterPro"/>
</dbReference>
<dbReference type="EMBL" id="VSSQ01000048">
    <property type="protein sequence ID" value="MPL69683.1"/>
    <property type="molecule type" value="Genomic_DNA"/>
</dbReference>